<feature type="transmembrane region" description="Helical" evidence="6">
    <location>
        <begin position="100"/>
        <end position="121"/>
    </location>
</feature>
<comment type="caution">
    <text evidence="7">The sequence shown here is derived from an EMBL/GenBank/DDBJ whole genome shotgun (WGS) entry which is preliminary data.</text>
</comment>
<dbReference type="InterPro" id="IPR002033">
    <property type="entry name" value="TatC"/>
</dbReference>
<sequence>MTGSPFSMERRNSLGMTFWEHLEELRWTIIRSVIALFVFAIGGFIVMPYIYDNVIMGPTRPDFFLYRYLCKATSAFPFMPNFCDDTFIINIININLASQFFRHMTTSFWLALILTFPYLTFELWRFVSPALYESEKRNIKGVFVFGTVMFFIGCVVGYALVFPITLRFLAGYQLSDLIVNQISLDSYMDNFLMLTFIMGIVFELPLLSWLLSKLGLLDRSFFKKYRRHAVVGLLLLAAVITPSGDPFTLSVVFIPLYFLYEISSFFVNPAPKKKDEEEEDEEEEKETYIPEYEEGDKE</sequence>
<protein>
    <submittedName>
        <fullName evidence="7">Sec-independent protein translocase protein TatC</fullName>
    </submittedName>
</protein>
<dbReference type="EMBL" id="SNRY01000534">
    <property type="protein sequence ID" value="KAA6339462.1"/>
    <property type="molecule type" value="Genomic_DNA"/>
</dbReference>
<feature type="transmembrane region" description="Helical" evidence="6">
    <location>
        <begin position="142"/>
        <end position="170"/>
    </location>
</feature>
<evidence type="ECO:0000256" key="6">
    <source>
        <dbReference type="SAM" id="Phobius"/>
    </source>
</evidence>
<dbReference type="NCBIfam" id="TIGR00945">
    <property type="entry name" value="tatC"/>
    <property type="match status" value="1"/>
</dbReference>
<evidence type="ECO:0000256" key="4">
    <source>
        <dbReference type="ARBA" id="ARBA00023136"/>
    </source>
</evidence>
<keyword evidence="3 6" id="KW-1133">Transmembrane helix</keyword>
<feature type="region of interest" description="Disordered" evidence="5">
    <location>
        <begin position="270"/>
        <end position="298"/>
    </location>
</feature>
<dbReference type="GO" id="GO:0043953">
    <property type="term" value="P:protein transport by the Tat complex"/>
    <property type="evidence" value="ECO:0007669"/>
    <property type="project" value="TreeGrafter"/>
</dbReference>
<feature type="compositionally biased region" description="Acidic residues" evidence="5">
    <location>
        <begin position="276"/>
        <end position="298"/>
    </location>
</feature>
<proteinExistence type="inferred from homology"/>
<evidence type="ECO:0000256" key="5">
    <source>
        <dbReference type="SAM" id="MobiDB-lite"/>
    </source>
</evidence>
<name>A0A5J4S191_9ZZZZ</name>
<dbReference type="PANTHER" id="PTHR30371">
    <property type="entry name" value="SEC-INDEPENDENT PROTEIN TRANSLOCASE PROTEIN TATC"/>
    <property type="match status" value="1"/>
</dbReference>
<dbReference type="PRINTS" id="PR01840">
    <property type="entry name" value="TATCFAMILY"/>
</dbReference>
<evidence type="ECO:0000313" key="7">
    <source>
        <dbReference type="EMBL" id="KAA6339462.1"/>
    </source>
</evidence>
<keyword evidence="4 6" id="KW-0472">Membrane</keyword>
<reference evidence="7" key="1">
    <citation type="submission" date="2019-03" db="EMBL/GenBank/DDBJ databases">
        <title>Single cell metagenomics reveals metabolic interactions within the superorganism composed of flagellate Streblomastix strix and complex community of Bacteroidetes bacteria on its surface.</title>
        <authorList>
            <person name="Treitli S.C."/>
            <person name="Kolisko M."/>
            <person name="Husnik F."/>
            <person name="Keeling P."/>
            <person name="Hampl V."/>
        </authorList>
    </citation>
    <scope>NUCLEOTIDE SEQUENCE</scope>
    <source>
        <strain evidence="7">STM</strain>
    </source>
</reference>
<dbReference type="PANTHER" id="PTHR30371:SF0">
    <property type="entry name" value="SEC-INDEPENDENT PROTEIN TRANSLOCASE PROTEIN TATC, CHLOROPLASTIC-RELATED"/>
    <property type="match status" value="1"/>
</dbReference>
<dbReference type="GO" id="GO:0009977">
    <property type="term" value="F:proton motive force dependent protein transmembrane transporter activity"/>
    <property type="evidence" value="ECO:0007669"/>
    <property type="project" value="TreeGrafter"/>
</dbReference>
<comment type="subcellular location">
    <subcellularLocation>
        <location evidence="1">Membrane</location>
        <topology evidence="1">Multi-pass membrane protein</topology>
    </subcellularLocation>
</comment>
<dbReference type="GO" id="GO:0065002">
    <property type="term" value="P:intracellular protein transmembrane transport"/>
    <property type="evidence" value="ECO:0007669"/>
    <property type="project" value="TreeGrafter"/>
</dbReference>
<dbReference type="Pfam" id="PF00902">
    <property type="entry name" value="TatC"/>
    <property type="match status" value="1"/>
</dbReference>
<dbReference type="HAMAP" id="MF_00902">
    <property type="entry name" value="TatC"/>
    <property type="match status" value="1"/>
</dbReference>
<dbReference type="GO" id="GO:0033281">
    <property type="term" value="C:TAT protein transport complex"/>
    <property type="evidence" value="ECO:0007669"/>
    <property type="project" value="TreeGrafter"/>
</dbReference>
<gene>
    <name evidence="7" type="ORF">EZS27_012596</name>
</gene>
<dbReference type="AlphaFoldDB" id="A0A5J4S191"/>
<evidence type="ECO:0000256" key="2">
    <source>
        <dbReference type="ARBA" id="ARBA00022692"/>
    </source>
</evidence>
<feature type="transmembrane region" description="Helical" evidence="6">
    <location>
        <begin position="190"/>
        <end position="212"/>
    </location>
</feature>
<keyword evidence="2 6" id="KW-0812">Transmembrane</keyword>
<accession>A0A5J4S191</accession>
<evidence type="ECO:0000256" key="3">
    <source>
        <dbReference type="ARBA" id="ARBA00022989"/>
    </source>
</evidence>
<organism evidence="7">
    <name type="scientific">termite gut metagenome</name>
    <dbReference type="NCBI Taxonomy" id="433724"/>
    <lineage>
        <taxon>unclassified sequences</taxon>
        <taxon>metagenomes</taxon>
        <taxon>organismal metagenomes</taxon>
    </lineage>
</organism>
<feature type="transmembrane region" description="Helical" evidence="6">
    <location>
        <begin position="29"/>
        <end position="51"/>
    </location>
</feature>
<evidence type="ECO:0000256" key="1">
    <source>
        <dbReference type="ARBA" id="ARBA00004141"/>
    </source>
</evidence>
<feature type="transmembrane region" description="Helical" evidence="6">
    <location>
        <begin position="224"/>
        <end position="241"/>
    </location>
</feature>